<name>A0A397AZD5_APHAT</name>
<sequence length="105" mass="11646">PESPGAPATPPERRRLVSRKPKKQAPRCTTQGCTAEALRKLPFCPSHCTAQNLLAMGHDAKGAARIMAELEKVKGRHAHEAEFGVSLLEKVRREFKDMAFLINEK</sequence>
<evidence type="ECO:0000313" key="3">
    <source>
        <dbReference type="Proteomes" id="UP000266239"/>
    </source>
</evidence>
<feature type="non-terminal residue" evidence="2">
    <location>
        <position position="1"/>
    </location>
</feature>
<gene>
    <name evidence="2" type="ORF">DYB25_010684</name>
</gene>
<dbReference type="AlphaFoldDB" id="A0A397AZD5"/>
<evidence type="ECO:0000313" key="2">
    <source>
        <dbReference type="EMBL" id="RHY11624.1"/>
    </source>
</evidence>
<organism evidence="2 3">
    <name type="scientific">Aphanomyces astaci</name>
    <name type="common">Crayfish plague agent</name>
    <dbReference type="NCBI Taxonomy" id="112090"/>
    <lineage>
        <taxon>Eukaryota</taxon>
        <taxon>Sar</taxon>
        <taxon>Stramenopiles</taxon>
        <taxon>Oomycota</taxon>
        <taxon>Saprolegniomycetes</taxon>
        <taxon>Saprolegniales</taxon>
        <taxon>Verrucalvaceae</taxon>
        <taxon>Aphanomyces</taxon>
    </lineage>
</organism>
<proteinExistence type="predicted"/>
<protein>
    <submittedName>
        <fullName evidence="2">Uncharacterized protein</fullName>
    </submittedName>
</protein>
<evidence type="ECO:0000256" key="1">
    <source>
        <dbReference type="SAM" id="MobiDB-lite"/>
    </source>
</evidence>
<comment type="caution">
    <text evidence="2">The sequence shown here is derived from an EMBL/GenBank/DDBJ whole genome shotgun (WGS) entry which is preliminary data.</text>
</comment>
<feature type="compositionally biased region" description="Pro residues" evidence="1">
    <location>
        <begin position="1"/>
        <end position="10"/>
    </location>
</feature>
<accession>A0A397AZD5</accession>
<dbReference type="Proteomes" id="UP000266239">
    <property type="component" value="Unassembled WGS sequence"/>
</dbReference>
<reference evidence="2 3" key="1">
    <citation type="submission" date="2018-08" db="EMBL/GenBank/DDBJ databases">
        <title>Aphanomyces genome sequencing and annotation.</title>
        <authorList>
            <person name="Minardi D."/>
            <person name="Oidtmann B."/>
            <person name="Van Der Giezen M."/>
            <person name="Studholme D.J."/>
        </authorList>
    </citation>
    <scope>NUCLEOTIDE SEQUENCE [LARGE SCALE GENOMIC DNA]</scope>
    <source>
        <strain evidence="2 3">Yx</strain>
    </source>
</reference>
<feature type="region of interest" description="Disordered" evidence="1">
    <location>
        <begin position="1"/>
        <end position="30"/>
    </location>
</feature>
<feature type="compositionally biased region" description="Basic residues" evidence="1">
    <location>
        <begin position="16"/>
        <end position="25"/>
    </location>
</feature>
<dbReference type="EMBL" id="QUTA01006323">
    <property type="protein sequence ID" value="RHY11624.1"/>
    <property type="molecule type" value="Genomic_DNA"/>
</dbReference>